<dbReference type="RefSeq" id="WP_386675831.1">
    <property type="nucleotide sequence ID" value="NZ_JBHLTG010000011.1"/>
</dbReference>
<comment type="caution">
    <text evidence="3">The sequence shown here is derived from an EMBL/GenBank/DDBJ whole genome shotgun (WGS) entry which is preliminary data.</text>
</comment>
<feature type="domain" description="Phospholipase/carboxylesterase/thioesterase" evidence="2">
    <location>
        <begin position="143"/>
        <end position="213"/>
    </location>
</feature>
<dbReference type="Proteomes" id="UP001589896">
    <property type="component" value="Unassembled WGS sequence"/>
</dbReference>
<dbReference type="EMBL" id="JBHLTG010000011">
    <property type="protein sequence ID" value="MFC0682115.1"/>
    <property type="molecule type" value="Genomic_DNA"/>
</dbReference>
<name>A0ABV6RYQ8_9GAMM</name>
<evidence type="ECO:0000256" key="1">
    <source>
        <dbReference type="ARBA" id="ARBA00022729"/>
    </source>
</evidence>
<organism evidence="3 4">
    <name type="scientific">Lysobacter korlensis</name>
    <dbReference type="NCBI Taxonomy" id="553636"/>
    <lineage>
        <taxon>Bacteria</taxon>
        <taxon>Pseudomonadati</taxon>
        <taxon>Pseudomonadota</taxon>
        <taxon>Gammaproteobacteria</taxon>
        <taxon>Lysobacterales</taxon>
        <taxon>Lysobacteraceae</taxon>
        <taxon>Lysobacter</taxon>
    </lineage>
</organism>
<dbReference type="InterPro" id="IPR050955">
    <property type="entry name" value="Plant_Biomass_Hydrol_Est"/>
</dbReference>
<keyword evidence="1" id="KW-0732">Signal</keyword>
<keyword evidence="4" id="KW-1185">Reference proteome</keyword>
<dbReference type="SUPFAM" id="SSF53474">
    <property type="entry name" value="alpha/beta-Hydrolases"/>
    <property type="match status" value="1"/>
</dbReference>
<dbReference type="InterPro" id="IPR029058">
    <property type="entry name" value="AB_hydrolase_fold"/>
</dbReference>
<keyword evidence="3" id="KW-0378">Hydrolase</keyword>
<accession>A0ABV6RYQ8</accession>
<protein>
    <submittedName>
        <fullName evidence="3">Alpha/beta hydrolase family esterase</fullName>
    </submittedName>
</protein>
<evidence type="ECO:0000313" key="3">
    <source>
        <dbReference type="EMBL" id="MFC0682115.1"/>
    </source>
</evidence>
<dbReference type="Pfam" id="PF02230">
    <property type="entry name" value="Abhydrolase_2"/>
    <property type="match status" value="1"/>
</dbReference>
<dbReference type="PROSITE" id="PS51257">
    <property type="entry name" value="PROKAR_LIPOPROTEIN"/>
    <property type="match status" value="1"/>
</dbReference>
<evidence type="ECO:0000259" key="2">
    <source>
        <dbReference type="Pfam" id="PF02230"/>
    </source>
</evidence>
<evidence type="ECO:0000313" key="4">
    <source>
        <dbReference type="Proteomes" id="UP001589896"/>
    </source>
</evidence>
<dbReference type="InterPro" id="IPR003140">
    <property type="entry name" value="PLipase/COase/thioEstase"/>
</dbReference>
<proteinExistence type="predicted"/>
<gene>
    <name evidence="3" type="ORF">ACFFGH_30160</name>
</gene>
<reference evidence="3 4" key="1">
    <citation type="submission" date="2024-09" db="EMBL/GenBank/DDBJ databases">
        <authorList>
            <person name="Sun Q."/>
            <person name="Mori K."/>
        </authorList>
    </citation>
    <scope>NUCLEOTIDE SEQUENCE [LARGE SCALE GENOMIC DNA]</scope>
    <source>
        <strain evidence="3 4">KCTC 23076</strain>
    </source>
</reference>
<dbReference type="PANTHER" id="PTHR43037">
    <property type="entry name" value="UNNAMED PRODUCT-RELATED"/>
    <property type="match status" value="1"/>
</dbReference>
<sequence length="306" mass="31360">MRHLAFLLAVTVAGVVTVGCSAPPSPEAPAGPQSALTTEVQLEHDGLERSFRVTVPADAGDKELPMLVALHGAGGSAVTLSYLTGFDLAVPDARFVLVEPNGTGPDSGTRTWNAGTCCGSSVGTVDDVGFLAAILDRVAADFPVDADRVYLAGFSNGGMLAYRAACELGERVAGIAVVAGTMNVEGCPAAAPVPVLAVHGDGDTVVPFAGGESSYGDPRVEPWYNLPVEEAVGFWAERNGCPSEPEESTVGAARVIEWDGCSVELWVVQGGRHTWFGGPMSAGSGLEPDGAPSATDLVLDFFGLTA</sequence>
<dbReference type="Gene3D" id="3.40.50.1820">
    <property type="entry name" value="alpha/beta hydrolase"/>
    <property type="match status" value="1"/>
</dbReference>
<dbReference type="GO" id="GO:0016787">
    <property type="term" value="F:hydrolase activity"/>
    <property type="evidence" value="ECO:0007669"/>
    <property type="project" value="UniProtKB-KW"/>
</dbReference>
<dbReference type="PANTHER" id="PTHR43037:SF1">
    <property type="entry name" value="BLL1128 PROTEIN"/>
    <property type="match status" value="1"/>
</dbReference>